<organism evidence="1 2">
    <name type="scientific">Sphaerisporangium rhizosphaerae</name>
    <dbReference type="NCBI Taxonomy" id="2269375"/>
    <lineage>
        <taxon>Bacteria</taxon>
        <taxon>Bacillati</taxon>
        <taxon>Actinomycetota</taxon>
        <taxon>Actinomycetes</taxon>
        <taxon>Streptosporangiales</taxon>
        <taxon>Streptosporangiaceae</taxon>
        <taxon>Sphaerisporangium</taxon>
    </lineage>
</organism>
<dbReference type="RefSeq" id="WP_380825343.1">
    <property type="nucleotide sequence ID" value="NZ_JBHTCG010000004.1"/>
</dbReference>
<keyword evidence="1" id="KW-0255">Endonuclease</keyword>
<proteinExistence type="predicted"/>
<comment type="caution">
    <text evidence="1">The sequence shown here is derived from an EMBL/GenBank/DDBJ whole genome shotgun (WGS) entry which is preliminary data.</text>
</comment>
<accession>A0ABW2NXQ3</accession>
<name>A0ABW2NXQ3_9ACTN</name>
<sequence length="184" mass="19958">MSRPRCCGKRSHPDEQAAQVARAKLQAGTGRTARIYRCHPAGGWHLTTRPDVPPIVPTQTPPPRIDRETRRRVLVRDRHRCVVCGRDVTGNSTGPRAAGLPYVLHRRNRRLTPTPPNLVIVCGTGGTGCRAWLRAHRAEAFAAGLLIGTRDVAEQVPVVTHADGWVLLTADGGLRRIPGTGVAS</sequence>
<evidence type="ECO:0000313" key="2">
    <source>
        <dbReference type="Proteomes" id="UP001596496"/>
    </source>
</evidence>
<reference evidence="2" key="1">
    <citation type="journal article" date="2019" name="Int. J. Syst. Evol. Microbiol.">
        <title>The Global Catalogue of Microorganisms (GCM) 10K type strain sequencing project: providing services to taxonomists for standard genome sequencing and annotation.</title>
        <authorList>
            <consortium name="The Broad Institute Genomics Platform"/>
            <consortium name="The Broad Institute Genome Sequencing Center for Infectious Disease"/>
            <person name="Wu L."/>
            <person name="Ma J."/>
        </authorList>
    </citation>
    <scope>NUCLEOTIDE SEQUENCE [LARGE SCALE GENOMIC DNA]</scope>
    <source>
        <strain evidence="2">CECT 7649</strain>
    </source>
</reference>
<keyword evidence="1" id="KW-0378">Hydrolase</keyword>
<dbReference type="GO" id="GO:0004519">
    <property type="term" value="F:endonuclease activity"/>
    <property type="evidence" value="ECO:0007669"/>
    <property type="project" value="UniProtKB-KW"/>
</dbReference>
<protein>
    <submittedName>
        <fullName evidence="1">HNH endonuclease</fullName>
    </submittedName>
</protein>
<evidence type="ECO:0000313" key="1">
    <source>
        <dbReference type="EMBL" id="MFC7382187.1"/>
    </source>
</evidence>
<keyword evidence="1" id="KW-0540">Nuclease</keyword>
<dbReference type="Proteomes" id="UP001596496">
    <property type="component" value="Unassembled WGS sequence"/>
</dbReference>
<dbReference type="EMBL" id="JBHTCG010000004">
    <property type="protein sequence ID" value="MFC7382187.1"/>
    <property type="molecule type" value="Genomic_DNA"/>
</dbReference>
<gene>
    <name evidence="1" type="ORF">ACFQSB_08220</name>
</gene>
<keyword evidence="2" id="KW-1185">Reference proteome</keyword>